<dbReference type="InterPro" id="IPR031052">
    <property type="entry name" value="FHY3/FAR1"/>
</dbReference>
<dbReference type="GO" id="GO:0008270">
    <property type="term" value="F:zinc ion binding"/>
    <property type="evidence" value="ECO:0007669"/>
    <property type="project" value="UniProtKB-UniRule"/>
</dbReference>
<evidence type="ECO:0000256" key="3">
    <source>
        <dbReference type="ARBA" id="ARBA00022771"/>
    </source>
</evidence>
<dbReference type="AlphaFoldDB" id="A0A0A9D1K4"/>
<evidence type="ECO:0000313" key="8">
    <source>
        <dbReference type="EMBL" id="JAD82484.1"/>
    </source>
</evidence>
<dbReference type="PROSITE" id="PS50966">
    <property type="entry name" value="ZF_SWIM"/>
    <property type="match status" value="1"/>
</dbReference>
<accession>A0A0A9D1K4</accession>
<dbReference type="PANTHER" id="PTHR31669">
    <property type="entry name" value="PROTEIN FAR1-RELATED SEQUENCE 10-RELATED"/>
    <property type="match status" value="1"/>
</dbReference>
<dbReference type="PANTHER" id="PTHR31669:SF214">
    <property type="entry name" value="PROTEIN FAR1-RELATED SEQUENCE"/>
    <property type="match status" value="1"/>
</dbReference>
<evidence type="ECO:0000256" key="5">
    <source>
        <dbReference type="PROSITE-ProRule" id="PRU00325"/>
    </source>
</evidence>
<dbReference type="SMART" id="SM00575">
    <property type="entry name" value="ZnF_PMZ"/>
    <property type="match status" value="1"/>
</dbReference>
<feature type="domain" description="SWIM-type" evidence="7">
    <location>
        <begin position="11"/>
        <end position="47"/>
    </location>
</feature>
<dbReference type="EMBL" id="GBRH01215411">
    <property type="protein sequence ID" value="JAD82484.1"/>
    <property type="molecule type" value="Transcribed_RNA"/>
</dbReference>
<keyword evidence="3 5" id="KW-0863">Zinc-finger</keyword>
<evidence type="ECO:0000256" key="1">
    <source>
        <dbReference type="ARBA" id="ARBA00005889"/>
    </source>
</evidence>
<evidence type="ECO:0000256" key="4">
    <source>
        <dbReference type="ARBA" id="ARBA00022833"/>
    </source>
</evidence>
<comment type="subcellular location">
    <subcellularLocation>
        <location evidence="6">Nucleus</location>
    </subcellularLocation>
</comment>
<keyword evidence="4 6" id="KW-0862">Zinc</keyword>
<dbReference type="GO" id="GO:0005634">
    <property type="term" value="C:nucleus"/>
    <property type="evidence" value="ECO:0007669"/>
    <property type="project" value="UniProtKB-SubCell"/>
</dbReference>
<dbReference type="InterPro" id="IPR007527">
    <property type="entry name" value="Znf_SWIM"/>
</dbReference>
<comment type="function">
    <text evidence="6">Putative transcription activator involved in regulating light control of development.</text>
</comment>
<keyword evidence="6" id="KW-0539">Nucleus</keyword>
<protein>
    <recommendedName>
        <fullName evidence="6">Protein FAR1-RELATED SEQUENCE</fullName>
    </recommendedName>
</protein>
<dbReference type="InterPro" id="IPR006564">
    <property type="entry name" value="Znf_PMZ"/>
</dbReference>
<proteinExistence type="inferred from homology"/>
<organism evidence="8">
    <name type="scientific">Arundo donax</name>
    <name type="common">Giant reed</name>
    <name type="synonym">Donax arundinaceus</name>
    <dbReference type="NCBI Taxonomy" id="35708"/>
    <lineage>
        <taxon>Eukaryota</taxon>
        <taxon>Viridiplantae</taxon>
        <taxon>Streptophyta</taxon>
        <taxon>Embryophyta</taxon>
        <taxon>Tracheophyta</taxon>
        <taxon>Spermatophyta</taxon>
        <taxon>Magnoliopsida</taxon>
        <taxon>Liliopsida</taxon>
        <taxon>Poales</taxon>
        <taxon>Poaceae</taxon>
        <taxon>PACMAD clade</taxon>
        <taxon>Arundinoideae</taxon>
        <taxon>Arundineae</taxon>
        <taxon>Arundo</taxon>
    </lineage>
</organism>
<comment type="similarity">
    <text evidence="1 6">Belongs to the FHY3/FAR1 family.</text>
</comment>
<sequence>MRTPSFRETFFSVEIDMKSNIFKCICSKFERDGMLCCHVLRLFTQFGVNEIPEHYILKRWTKKFREEELERCTHSCTENTGSDGSQNAMWHAMLMNKLVDITATVCKDGTKTARFWDELDRLQERIAREVDGQA</sequence>
<evidence type="ECO:0000256" key="6">
    <source>
        <dbReference type="RuleBase" id="RU367018"/>
    </source>
</evidence>
<dbReference type="GO" id="GO:0006355">
    <property type="term" value="P:regulation of DNA-templated transcription"/>
    <property type="evidence" value="ECO:0007669"/>
    <property type="project" value="UniProtKB-UniRule"/>
</dbReference>
<reference evidence="8" key="1">
    <citation type="submission" date="2014-09" db="EMBL/GenBank/DDBJ databases">
        <authorList>
            <person name="Magalhaes I.L.F."/>
            <person name="Oliveira U."/>
            <person name="Santos F.R."/>
            <person name="Vidigal T.H.D.A."/>
            <person name="Brescovit A.D."/>
            <person name="Santos A.J."/>
        </authorList>
    </citation>
    <scope>NUCLEOTIDE SEQUENCE</scope>
    <source>
        <tissue evidence="8">Shoot tissue taken approximately 20 cm above the soil surface</tissue>
    </source>
</reference>
<keyword evidence="2 6" id="KW-0479">Metal-binding</keyword>
<name>A0A0A9D1K4_ARUDO</name>
<evidence type="ECO:0000256" key="2">
    <source>
        <dbReference type="ARBA" id="ARBA00022723"/>
    </source>
</evidence>
<reference evidence="8" key="2">
    <citation type="journal article" date="2015" name="Data Brief">
        <title>Shoot transcriptome of the giant reed, Arundo donax.</title>
        <authorList>
            <person name="Barrero R.A."/>
            <person name="Guerrero F.D."/>
            <person name="Moolhuijzen P."/>
            <person name="Goolsby J.A."/>
            <person name="Tidwell J."/>
            <person name="Bellgard S.E."/>
            <person name="Bellgard M.I."/>
        </authorList>
    </citation>
    <scope>NUCLEOTIDE SEQUENCE</scope>
    <source>
        <tissue evidence="8">Shoot tissue taken approximately 20 cm above the soil surface</tissue>
    </source>
</reference>
<evidence type="ECO:0000259" key="7">
    <source>
        <dbReference type="PROSITE" id="PS50966"/>
    </source>
</evidence>